<evidence type="ECO:0000259" key="7">
    <source>
        <dbReference type="PROSITE" id="PS50045"/>
    </source>
</evidence>
<dbReference type="InterPro" id="IPR002078">
    <property type="entry name" value="Sigma_54_int"/>
</dbReference>
<accession>A0A316GD93</accession>
<keyword evidence="4" id="KW-0805">Transcription regulation</keyword>
<dbReference type="InterPro" id="IPR058031">
    <property type="entry name" value="AAA_lid_NorR"/>
</dbReference>
<keyword evidence="2" id="KW-0067">ATP-binding</keyword>
<dbReference type="PROSITE" id="PS50110">
    <property type="entry name" value="RESPONSE_REGULATORY"/>
    <property type="match status" value="1"/>
</dbReference>
<evidence type="ECO:0000256" key="6">
    <source>
        <dbReference type="PROSITE-ProRule" id="PRU00169"/>
    </source>
</evidence>
<feature type="domain" description="Sigma-54 factor interaction" evidence="7">
    <location>
        <begin position="130"/>
        <end position="350"/>
    </location>
</feature>
<feature type="modified residue" description="4-aspartylphosphate" evidence="6">
    <location>
        <position position="60"/>
    </location>
</feature>
<dbReference type="CDD" id="cd00156">
    <property type="entry name" value="REC"/>
    <property type="match status" value="1"/>
</dbReference>
<dbReference type="InterPro" id="IPR027417">
    <property type="entry name" value="P-loop_NTPase"/>
</dbReference>
<dbReference type="SMART" id="SM00382">
    <property type="entry name" value="AAA"/>
    <property type="match status" value="1"/>
</dbReference>
<keyword evidence="3" id="KW-0902">Two-component regulatory system</keyword>
<dbReference type="SUPFAM" id="SSF46689">
    <property type="entry name" value="Homeodomain-like"/>
    <property type="match status" value="1"/>
</dbReference>
<dbReference type="InterPro" id="IPR003593">
    <property type="entry name" value="AAA+_ATPase"/>
</dbReference>
<dbReference type="Pfam" id="PF25601">
    <property type="entry name" value="AAA_lid_14"/>
    <property type="match status" value="1"/>
</dbReference>
<dbReference type="PANTHER" id="PTHR32071">
    <property type="entry name" value="TRANSCRIPTIONAL REGULATORY PROTEIN"/>
    <property type="match status" value="1"/>
</dbReference>
<dbReference type="Gene3D" id="1.10.10.60">
    <property type="entry name" value="Homeodomain-like"/>
    <property type="match status" value="1"/>
</dbReference>
<reference evidence="9 10" key="1">
    <citation type="submission" date="2018-05" db="EMBL/GenBank/DDBJ databases">
        <title>Genomic Encyclopedia of Type Strains, Phase IV (KMG-IV): sequencing the most valuable type-strain genomes for metagenomic binning, comparative biology and taxonomic classification.</title>
        <authorList>
            <person name="Goeker M."/>
        </authorList>
    </citation>
    <scope>NUCLEOTIDE SEQUENCE [LARGE SCALE GENOMIC DNA]</scope>
    <source>
        <strain evidence="9 10">DSM 16097</strain>
    </source>
</reference>
<dbReference type="InterPro" id="IPR001789">
    <property type="entry name" value="Sig_transdc_resp-reg_receiver"/>
</dbReference>
<evidence type="ECO:0000256" key="5">
    <source>
        <dbReference type="ARBA" id="ARBA00023163"/>
    </source>
</evidence>
<dbReference type="InterPro" id="IPR011006">
    <property type="entry name" value="CheY-like_superfamily"/>
</dbReference>
<feature type="domain" description="Response regulatory" evidence="8">
    <location>
        <begin position="11"/>
        <end position="124"/>
    </location>
</feature>
<evidence type="ECO:0000313" key="10">
    <source>
        <dbReference type="Proteomes" id="UP000245708"/>
    </source>
</evidence>
<dbReference type="GO" id="GO:0043565">
    <property type="term" value="F:sequence-specific DNA binding"/>
    <property type="evidence" value="ECO:0007669"/>
    <property type="project" value="InterPro"/>
</dbReference>
<dbReference type="OrthoDB" id="9804019at2"/>
<evidence type="ECO:0000256" key="4">
    <source>
        <dbReference type="ARBA" id="ARBA00023015"/>
    </source>
</evidence>
<evidence type="ECO:0000313" key="9">
    <source>
        <dbReference type="EMBL" id="PWK58185.1"/>
    </source>
</evidence>
<keyword evidence="10" id="KW-1185">Reference proteome</keyword>
<dbReference type="SMART" id="SM00448">
    <property type="entry name" value="REC"/>
    <property type="match status" value="1"/>
</dbReference>
<keyword evidence="1" id="KW-0547">Nucleotide-binding</keyword>
<dbReference type="PRINTS" id="PR00819">
    <property type="entry name" value="CBXCFQXSUPER"/>
</dbReference>
<evidence type="ECO:0000256" key="2">
    <source>
        <dbReference type="ARBA" id="ARBA00022840"/>
    </source>
</evidence>
<dbReference type="RefSeq" id="WP_109670316.1">
    <property type="nucleotide sequence ID" value="NZ_QGGW01000010.1"/>
</dbReference>
<dbReference type="Gene3D" id="3.40.50.2300">
    <property type="match status" value="1"/>
</dbReference>
<sequence>MAFEGSLRGCRLALIEDDAVMGESLLVRLSLEGADVRWWTSGAEASRSLPAFGPEVVICDIRLPDDGGEALFDRLARHTPAPFLFMTAYSDIEQAVRLMRAGAADYVTKPFEFGDFRTRLERLLLPGAGALGPSAAMRRIEAQLLRLAARPAVPVLLTGETGVGKQVCARFLHEADPVSGPFVVVDCAALGGAGDGAEAALFGETGMIAAAAEGGTLFLDEVAELPDRLQPRFLRLIDERCFAPTGGGAPRPFKGRIVCATHADLRGLAKQGRFREDLLFRVDAAGLTVPPLRDRQEDILWLMHLILRRIATETGRPPPAITAGAELLALRHDWPGNVRELRNRVERAAALTEAPIGPADLFPDQGDTAEGFALLADTRDLAERQHIRRALARTDGNVPEAAALLGISRSTLFDKMRRLGLARDGG</sequence>
<evidence type="ECO:0000256" key="1">
    <source>
        <dbReference type="ARBA" id="ARBA00022741"/>
    </source>
</evidence>
<evidence type="ECO:0000259" key="8">
    <source>
        <dbReference type="PROSITE" id="PS50110"/>
    </source>
</evidence>
<keyword evidence="6" id="KW-0597">Phosphoprotein</keyword>
<proteinExistence type="predicted"/>
<dbReference type="GO" id="GO:0005524">
    <property type="term" value="F:ATP binding"/>
    <property type="evidence" value="ECO:0007669"/>
    <property type="project" value="UniProtKB-KW"/>
</dbReference>
<evidence type="ECO:0000256" key="3">
    <source>
        <dbReference type="ARBA" id="ARBA00023012"/>
    </source>
</evidence>
<dbReference type="InterPro" id="IPR002197">
    <property type="entry name" value="HTH_Fis"/>
</dbReference>
<dbReference type="Pfam" id="PF02954">
    <property type="entry name" value="HTH_8"/>
    <property type="match status" value="1"/>
</dbReference>
<dbReference type="InterPro" id="IPR025944">
    <property type="entry name" value="Sigma_54_int_dom_CS"/>
</dbReference>
<dbReference type="Pfam" id="PF00072">
    <property type="entry name" value="Response_reg"/>
    <property type="match status" value="1"/>
</dbReference>
<dbReference type="InterPro" id="IPR000641">
    <property type="entry name" value="CbxX/CfxQ"/>
</dbReference>
<dbReference type="Pfam" id="PF00158">
    <property type="entry name" value="Sigma54_activat"/>
    <property type="match status" value="1"/>
</dbReference>
<dbReference type="EMBL" id="QGGW01000010">
    <property type="protein sequence ID" value="PWK58185.1"/>
    <property type="molecule type" value="Genomic_DNA"/>
</dbReference>
<dbReference type="PROSITE" id="PS50045">
    <property type="entry name" value="SIGMA54_INTERACT_4"/>
    <property type="match status" value="1"/>
</dbReference>
<dbReference type="Gene3D" id="1.10.8.60">
    <property type="match status" value="1"/>
</dbReference>
<dbReference type="AlphaFoldDB" id="A0A316GD93"/>
<dbReference type="GO" id="GO:0006355">
    <property type="term" value="P:regulation of DNA-templated transcription"/>
    <property type="evidence" value="ECO:0007669"/>
    <property type="project" value="InterPro"/>
</dbReference>
<dbReference type="PRINTS" id="PR01590">
    <property type="entry name" value="HTHFIS"/>
</dbReference>
<dbReference type="CDD" id="cd00009">
    <property type="entry name" value="AAA"/>
    <property type="match status" value="1"/>
</dbReference>
<dbReference type="SUPFAM" id="SSF52540">
    <property type="entry name" value="P-loop containing nucleoside triphosphate hydrolases"/>
    <property type="match status" value="1"/>
</dbReference>
<comment type="caution">
    <text evidence="9">The sequence shown here is derived from an EMBL/GenBank/DDBJ whole genome shotgun (WGS) entry which is preliminary data.</text>
</comment>
<name>A0A316GD93_9RHOB</name>
<dbReference type="Proteomes" id="UP000245708">
    <property type="component" value="Unassembled WGS sequence"/>
</dbReference>
<dbReference type="Gene3D" id="3.40.50.300">
    <property type="entry name" value="P-loop containing nucleotide triphosphate hydrolases"/>
    <property type="match status" value="1"/>
</dbReference>
<gene>
    <name evidence="9" type="ORF">C7455_110126</name>
</gene>
<protein>
    <submittedName>
        <fullName evidence="9">Two component Fis family sigma54 specific transcriptional regulator</fullName>
    </submittedName>
</protein>
<organism evidence="9 10">
    <name type="scientific">Roseicyclus mahoneyensis</name>
    <dbReference type="NCBI Taxonomy" id="164332"/>
    <lineage>
        <taxon>Bacteria</taxon>
        <taxon>Pseudomonadati</taxon>
        <taxon>Pseudomonadota</taxon>
        <taxon>Alphaproteobacteria</taxon>
        <taxon>Rhodobacterales</taxon>
        <taxon>Roseobacteraceae</taxon>
        <taxon>Roseicyclus</taxon>
    </lineage>
</organism>
<dbReference type="SUPFAM" id="SSF52172">
    <property type="entry name" value="CheY-like"/>
    <property type="match status" value="1"/>
</dbReference>
<dbReference type="InterPro" id="IPR009057">
    <property type="entry name" value="Homeodomain-like_sf"/>
</dbReference>
<dbReference type="GO" id="GO:0000160">
    <property type="term" value="P:phosphorelay signal transduction system"/>
    <property type="evidence" value="ECO:0007669"/>
    <property type="project" value="UniProtKB-KW"/>
</dbReference>
<dbReference type="PROSITE" id="PS00688">
    <property type="entry name" value="SIGMA54_INTERACT_3"/>
    <property type="match status" value="1"/>
</dbReference>
<keyword evidence="5" id="KW-0804">Transcription</keyword>